<dbReference type="PRINTS" id="PR01543">
    <property type="entry name" value="ANATRNSFRASE"/>
</dbReference>
<proteinExistence type="inferred from homology"/>
<name>A0A1I6FG19_9PSEU</name>
<keyword evidence="4" id="KW-1185">Reference proteome</keyword>
<dbReference type="Gene3D" id="2.40.128.150">
    <property type="entry name" value="Cysteine proteinases"/>
    <property type="match status" value="1"/>
</dbReference>
<keyword evidence="3" id="KW-0808">Transferase</keyword>
<accession>A0A1I6FG19</accession>
<dbReference type="Pfam" id="PF00797">
    <property type="entry name" value="Acetyltransf_2"/>
    <property type="match status" value="1"/>
</dbReference>
<evidence type="ECO:0000313" key="4">
    <source>
        <dbReference type="Proteomes" id="UP000198583"/>
    </source>
</evidence>
<dbReference type="STRING" id="84724.SAMN04488564_115189"/>
<dbReference type="Proteomes" id="UP000198583">
    <property type="component" value="Unassembled WGS sequence"/>
</dbReference>
<dbReference type="PANTHER" id="PTHR11786:SF0">
    <property type="entry name" value="ARYLAMINE N-ACETYLTRANSFERASE 4-RELATED"/>
    <property type="match status" value="1"/>
</dbReference>
<gene>
    <name evidence="3" type="ORF">SAMN04488564_115189</name>
</gene>
<evidence type="ECO:0000256" key="1">
    <source>
        <dbReference type="ARBA" id="ARBA00006547"/>
    </source>
</evidence>
<evidence type="ECO:0000313" key="3">
    <source>
        <dbReference type="EMBL" id="SFR28880.1"/>
    </source>
</evidence>
<evidence type="ECO:0000256" key="2">
    <source>
        <dbReference type="RuleBase" id="RU003452"/>
    </source>
</evidence>
<dbReference type="SUPFAM" id="SSF54001">
    <property type="entry name" value="Cysteine proteinases"/>
    <property type="match status" value="1"/>
</dbReference>
<dbReference type="PANTHER" id="PTHR11786">
    <property type="entry name" value="N-HYDROXYARYLAMINE O-ACETYLTRANSFERASE"/>
    <property type="match status" value="1"/>
</dbReference>
<dbReference type="InterPro" id="IPR001447">
    <property type="entry name" value="Arylamine_N-AcTrfase"/>
</dbReference>
<dbReference type="Gene3D" id="3.30.2140.10">
    <property type="entry name" value="Arylamine N-acetyltransferase"/>
    <property type="match status" value="1"/>
</dbReference>
<dbReference type="RefSeq" id="WP_093605295.1">
    <property type="nucleotide sequence ID" value="NZ_FOYL01000015.1"/>
</dbReference>
<dbReference type="EMBL" id="FOYL01000015">
    <property type="protein sequence ID" value="SFR28880.1"/>
    <property type="molecule type" value="Genomic_DNA"/>
</dbReference>
<dbReference type="GO" id="GO:0016407">
    <property type="term" value="F:acetyltransferase activity"/>
    <property type="evidence" value="ECO:0007669"/>
    <property type="project" value="InterPro"/>
</dbReference>
<protein>
    <submittedName>
        <fullName evidence="3">N-hydroxyarylamine O-acetyltransferase</fullName>
    </submittedName>
</protein>
<sequence length="249" mass="28356">MDDYLQRIGASRTSSLAELHERHLFSVPFENLDTHMDTRIVLEIPWLHDKIVVRRRGGFCYELNGMFAELLRDLGYAVDLLAARVYGEGQRLGPPFDHMALLVDGAWLVDVGFGSFSLHPLSWTSREDQKDPGGVFRLADNGDDVDVFHDGAPAYRLERRPRELAEFVPTCWWQQTSPESHFRKGPMATRALPVGRITVTDKKIVVTENGHRTSTDIEDPVAAFQDYFAIRFEQSHFRQSNASGVLRQL</sequence>
<dbReference type="OrthoDB" id="7181050at2"/>
<dbReference type="InterPro" id="IPR038765">
    <property type="entry name" value="Papain-like_cys_pep_sf"/>
</dbReference>
<organism evidence="3 4">
    <name type="scientific">Lentzea waywayandensis</name>
    <dbReference type="NCBI Taxonomy" id="84724"/>
    <lineage>
        <taxon>Bacteria</taxon>
        <taxon>Bacillati</taxon>
        <taxon>Actinomycetota</taxon>
        <taxon>Actinomycetes</taxon>
        <taxon>Pseudonocardiales</taxon>
        <taxon>Pseudonocardiaceae</taxon>
        <taxon>Lentzea</taxon>
    </lineage>
</organism>
<comment type="similarity">
    <text evidence="1 2">Belongs to the arylamine N-acetyltransferase family.</text>
</comment>
<dbReference type="AlphaFoldDB" id="A0A1I6FG19"/>
<reference evidence="4" key="1">
    <citation type="submission" date="2016-10" db="EMBL/GenBank/DDBJ databases">
        <authorList>
            <person name="Varghese N."/>
            <person name="Submissions S."/>
        </authorList>
    </citation>
    <scope>NUCLEOTIDE SEQUENCE [LARGE SCALE GENOMIC DNA]</scope>
    <source>
        <strain evidence="4">DSM 44232</strain>
    </source>
</reference>